<dbReference type="InterPro" id="IPR003439">
    <property type="entry name" value="ABC_transporter-like_ATP-bd"/>
</dbReference>
<sequence>MEDSEMISVKHVDFSYERKSRVFGGSPFIQDVSFRVGTGEIFGFLGPSGAGKSTLQKIMTGILTGYTGSVRVANLDPVKGGELYHRIGVDFEFPSLYEKLTARENLQFFASLYATGGRKRCAAAMNGRIALLLEGVGLTADADKTVGAFSKGMKSRLNFIKALVHDPDVLFLDEPTSGLDPANAAAMKSQILELKRCGKTIILTTHNMYDAAELCDRVAFIVNGRIKALDTPHNLIMRRGGSTITYSWLESAADGTRTEYSAVCPLGSVSQDVRLVQLIAENRIASIHSGEPTLNDVFVEVTGTALV</sequence>
<dbReference type="EMBL" id="CP002696">
    <property type="protein sequence ID" value="AEE17237.1"/>
    <property type="molecule type" value="Genomic_DNA"/>
</dbReference>
<dbReference type="Pfam" id="PF00005">
    <property type="entry name" value="ABC_tran"/>
    <property type="match status" value="1"/>
</dbReference>
<dbReference type="HOGENOM" id="CLU_000604_1_2_12"/>
<keyword evidence="1" id="KW-0813">Transport</keyword>
<evidence type="ECO:0000256" key="3">
    <source>
        <dbReference type="ARBA" id="ARBA00022840"/>
    </source>
</evidence>
<accession>F4LIL2</accession>
<dbReference type="PANTHER" id="PTHR42711">
    <property type="entry name" value="ABC TRANSPORTER ATP-BINDING PROTEIN"/>
    <property type="match status" value="1"/>
</dbReference>
<dbReference type="InterPro" id="IPR003593">
    <property type="entry name" value="AAA+_ATPase"/>
</dbReference>
<dbReference type="Gene3D" id="3.40.50.300">
    <property type="entry name" value="P-loop containing nucleotide triphosphate hydrolases"/>
    <property type="match status" value="1"/>
</dbReference>
<dbReference type="STRING" id="906968.Trebr_1817"/>
<keyword evidence="2" id="KW-0547">Nucleotide-binding</keyword>
<dbReference type="RefSeq" id="WP_013758941.1">
    <property type="nucleotide sequence ID" value="NC_015500.1"/>
</dbReference>
<evidence type="ECO:0000313" key="6">
    <source>
        <dbReference type="Proteomes" id="UP000006546"/>
    </source>
</evidence>
<proteinExistence type="predicted"/>
<name>F4LIL2_TREBD</name>
<organism evidence="5 6">
    <name type="scientific">Treponema brennaborense (strain DSM 12168 / CIP 105900 / DD5/3)</name>
    <dbReference type="NCBI Taxonomy" id="906968"/>
    <lineage>
        <taxon>Bacteria</taxon>
        <taxon>Pseudomonadati</taxon>
        <taxon>Spirochaetota</taxon>
        <taxon>Spirochaetia</taxon>
        <taxon>Spirochaetales</taxon>
        <taxon>Treponemataceae</taxon>
        <taxon>Treponema</taxon>
    </lineage>
</organism>
<dbReference type="PANTHER" id="PTHR42711:SF18">
    <property type="entry name" value="ABC TRANSPORTER, ATP-BINDING PROTEIN"/>
    <property type="match status" value="1"/>
</dbReference>
<dbReference type="KEGG" id="tbe:Trebr_1817"/>
<dbReference type="SMART" id="SM00382">
    <property type="entry name" value="AAA"/>
    <property type="match status" value="1"/>
</dbReference>
<dbReference type="SUPFAM" id="SSF52540">
    <property type="entry name" value="P-loop containing nucleoside triphosphate hydrolases"/>
    <property type="match status" value="1"/>
</dbReference>
<dbReference type="InterPro" id="IPR017871">
    <property type="entry name" value="ABC_transporter-like_CS"/>
</dbReference>
<dbReference type="InterPro" id="IPR050763">
    <property type="entry name" value="ABC_transporter_ATP-binding"/>
</dbReference>
<dbReference type="AlphaFoldDB" id="F4LIL2"/>
<evidence type="ECO:0000313" key="5">
    <source>
        <dbReference type="EMBL" id="AEE17237.1"/>
    </source>
</evidence>
<protein>
    <submittedName>
        <fullName evidence="5">ABC transporter related protein</fullName>
    </submittedName>
</protein>
<feature type="domain" description="ABC transporter" evidence="4">
    <location>
        <begin position="9"/>
        <end position="248"/>
    </location>
</feature>
<dbReference type="GO" id="GO:0016887">
    <property type="term" value="F:ATP hydrolysis activity"/>
    <property type="evidence" value="ECO:0007669"/>
    <property type="project" value="InterPro"/>
</dbReference>
<evidence type="ECO:0000259" key="4">
    <source>
        <dbReference type="PROSITE" id="PS50893"/>
    </source>
</evidence>
<dbReference type="PROSITE" id="PS00211">
    <property type="entry name" value="ABC_TRANSPORTER_1"/>
    <property type="match status" value="1"/>
</dbReference>
<dbReference type="eggNOG" id="COG1131">
    <property type="taxonomic scope" value="Bacteria"/>
</dbReference>
<gene>
    <name evidence="5" type="ordered locus">Trebr_1817</name>
</gene>
<evidence type="ECO:0000256" key="1">
    <source>
        <dbReference type="ARBA" id="ARBA00022448"/>
    </source>
</evidence>
<dbReference type="PROSITE" id="PS50893">
    <property type="entry name" value="ABC_TRANSPORTER_2"/>
    <property type="match status" value="1"/>
</dbReference>
<dbReference type="GO" id="GO:0005524">
    <property type="term" value="F:ATP binding"/>
    <property type="evidence" value="ECO:0007669"/>
    <property type="project" value="UniProtKB-KW"/>
</dbReference>
<dbReference type="InterPro" id="IPR027417">
    <property type="entry name" value="P-loop_NTPase"/>
</dbReference>
<reference evidence="6" key="1">
    <citation type="submission" date="2011-04" db="EMBL/GenBank/DDBJ databases">
        <title>The complete genome of Treponema brennaborense DSM 12168.</title>
        <authorList>
            <person name="Lucas S."/>
            <person name="Han J."/>
            <person name="Lapidus A."/>
            <person name="Bruce D."/>
            <person name="Goodwin L."/>
            <person name="Pitluck S."/>
            <person name="Peters L."/>
            <person name="Kyrpides N."/>
            <person name="Mavromatis K."/>
            <person name="Ivanova N."/>
            <person name="Mikhailova N."/>
            <person name="Pagani I."/>
            <person name="Teshima H."/>
            <person name="Detter J.C."/>
            <person name="Tapia R."/>
            <person name="Han C."/>
            <person name="Land M."/>
            <person name="Hauser L."/>
            <person name="Markowitz V."/>
            <person name="Cheng J.-F."/>
            <person name="Hugenholtz P."/>
            <person name="Woyke T."/>
            <person name="Wu D."/>
            <person name="Gronow S."/>
            <person name="Wellnitz S."/>
            <person name="Brambilla E."/>
            <person name="Klenk H.-P."/>
            <person name="Eisen J.A."/>
        </authorList>
    </citation>
    <scope>NUCLEOTIDE SEQUENCE [LARGE SCALE GENOMIC DNA]</scope>
    <source>
        <strain evidence="6">DSM 12168 / CIP 105900 / DD5/3</strain>
    </source>
</reference>
<evidence type="ECO:0000256" key="2">
    <source>
        <dbReference type="ARBA" id="ARBA00022741"/>
    </source>
</evidence>
<keyword evidence="3" id="KW-0067">ATP-binding</keyword>
<keyword evidence="6" id="KW-1185">Reference proteome</keyword>
<dbReference type="Proteomes" id="UP000006546">
    <property type="component" value="Chromosome"/>
</dbReference>